<dbReference type="Pfam" id="PF00082">
    <property type="entry name" value="Peptidase_S8"/>
    <property type="match status" value="1"/>
</dbReference>
<gene>
    <name evidence="12" type="ordered locus">Gura_0307</name>
</gene>
<dbReference type="SUPFAM" id="SSF52743">
    <property type="entry name" value="Subtilisin-like"/>
    <property type="match status" value="1"/>
</dbReference>
<evidence type="ECO:0000256" key="5">
    <source>
        <dbReference type="PIRSR" id="PIRSR615500-1"/>
    </source>
</evidence>
<feature type="active site" description="Charge relay system" evidence="5 6">
    <location>
        <position position="184"/>
    </location>
</feature>
<dbReference type="SUPFAM" id="SSF101898">
    <property type="entry name" value="NHL repeat"/>
    <property type="match status" value="1"/>
</dbReference>
<evidence type="ECO:0000256" key="1">
    <source>
        <dbReference type="ARBA" id="ARBA00011073"/>
    </source>
</evidence>
<dbReference type="Gene3D" id="2.60.40.10">
    <property type="entry name" value="Immunoglobulins"/>
    <property type="match status" value="3"/>
</dbReference>
<dbReference type="Gene3D" id="2.120.10.30">
    <property type="entry name" value="TolB, C-terminal domain"/>
    <property type="match status" value="2"/>
</dbReference>
<dbReference type="InterPro" id="IPR034204">
    <property type="entry name" value="PfSUB1-like_cat_dom"/>
</dbReference>
<evidence type="ECO:0000256" key="3">
    <source>
        <dbReference type="ARBA" id="ARBA00022801"/>
    </source>
</evidence>
<dbReference type="PROSITE" id="PS00136">
    <property type="entry name" value="SUBTILASE_ASP"/>
    <property type="match status" value="1"/>
</dbReference>
<dbReference type="InterPro" id="IPR011042">
    <property type="entry name" value="6-blade_b-propeller_TolB-like"/>
</dbReference>
<evidence type="ECO:0000313" key="12">
    <source>
        <dbReference type="EMBL" id="ABQ24523.1"/>
    </source>
</evidence>
<dbReference type="PANTHER" id="PTHR43399">
    <property type="entry name" value="SUBTILISIN-RELATED"/>
    <property type="match status" value="1"/>
</dbReference>
<dbReference type="Gene3D" id="3.40.50.200">
    <property type="entry name" value="Peptidase S8/S53 domain"/>
    <property type="match status" value="1"/>
</dbReference>
<dbReference type="STRING" id="351605.Gura_0307"/>
<evidence type="ECO:0000256" key="2">
    <source>
        <dbReference type="ARBA" id="ARBA00022670"/>
    </source>
</evidence>
<proteinExistence type="inferred from homology"/>
<dbReference type="InterPro" id="IPR036852">
    <property type="entry name" value="Peptidase_S8/S53_dom_sf"/>
</dbReference>
<comment type="similarity">
    <text evidence="1 6 7">Belongs to the peptidase S8 family.</text>
</comment>
<accession>A5GD30</accession>
<dbReference type="InterPro" id="IPR000209">
    <property type="entry name" value="Peptidase_S8/S53_dom"/>
</dbReference>
<dbReference type="Pfam" id="PF22148">
    <property type="entry name" value="Fervidolysin_NPro-like"/>
    <property type="match status" value="1"/>
</dbReference>
<dbReference type="Gene3D" id="3.30.70.80">
    <property type="entry name" value="Peptidase S8 propeptide/proteinase inhibitor I9"/>
    <property type="match status" value="1"/>
</dbReference>
<dbReference type="SUPFAM" id="SSF49313">
    <property type="entry name" value="Cadherin-like"/>
    <property type="match status" value="2"/>
</dbReference>
<feature type="signal peptide" evidence="9">
    <location>
        <begin position="1"/>
        <end position="28"/>
    </location>
</feature>
<reference evidence="12 13" key="1">
    <citation type="submission" date="2007-05" db="EMBL/GenBank/DDBJ databases">
        <title>Complete sequence of Geobacter uraniireducens Rf4.</title>
        <authorList>
            <consortium name="US DOE Joint Genome Institute"/>
            <person name="Copeland A."/>
            <person name="Lucas S."/>
            <person name="Lapidus A."/>
            <person name="Barry K."/>
            <person name="Detter J.C."/>
            <person name="Glavina del Rio T."/>
            <person name="Hammon N."/>
            <person name="Israni S."/>
            <person name="Dalin E."/>
            <person name="Tice H."/>
            <person name="Pitluck S."/>
            <person name="Chertkov O."/>
            <person name="Brettin T."/>
            <person name="Bruce D."/>
            <person name="Han C."/>
            <person name="Schmutz J."/>
            <person name="Larimer F."/>
            <person name="Land M."/>
            <person name="Hauser L."/>
            <person name="Kyrpides N."/>
            <person name="Mikhailova N."/>
            <person name="Shelobolina E."/>
            <person name="Aklujkar M."/>
            <person name="Lovley D."/>
            <person name="Richardson P."/>
        </authorList>
    </citation>
    <scope>NUCLEOTIDE SEQUENCE [LARGE SCALE GENOMIC DNA]</scope>
    <source>
        <strain evidence="12 13">Rf4</strain>
    </source>
</reference>
<dbReference type="NCBIfam" id="NF041940">
    <property type="entry name" value="choice_anch_X"/>
    <property type="match status" value="1"/>
</dbReference>
<dbReference type="KEGG" id="gur:Gura_0307"/>
<dbReference type="CDD" id="cd07473">
    <property type="entry name" value="Peptidases_S8_Subtilisin_like"/>
    <property type="match status" value="1"/>
</dbReference>
<dbReference type="GO" id="GO:0004252">
    <property type="term" value="F:serine-type endopeptidase activity"/>
    <property type="evidence" value="ECO:0007669"/>
    <property type="project" value="UniProtKB-UniRule"/>
</dbReference>
<evidence type="ECO:0000256" key="4">
    <source>
        <dbReference type="ARBA" id="ARBA00022825"/>
    </source>
</evidence>
<evidence type="ECO:0000256" key="9">
    <source>
        <dbReference type="SAM" id="SignalP"/>
    </source>
</evidence>
<keyword evidence="13" id="KW-1185">Reference proteome</keyword>
<evidence type="ECO:0000259" key="11">
    <source>
        <dbReference type="Pfam" id="PF22148"/>
    </source>
</evidence>
<sequence>MQSCRWIHHRFSLFLLLLAMLCPVSAHAVLEREQVDSPIKTKSAGEGAKDLSGKNDHKPKRKEDELIVKFKSSTDDQARQKSHAKFGATKKKEFPHLRIHHVKLKKGMTVEEAIREYAQDPNVEYAEPNFIYTAEALPDDSRFSELWGMHNTGQTGGTPSADIHAVDAWNITTGSTDVVVAVIDTGIDYNHSELADNIWKNPEEIAGNLIDDDANGYPDDIYGIDTFNHFSWPFDDNGHGTHVAGTIGAVGNNGIGVAGVNWNVQIVTCKFLNAGGSGDTSGAVECLEYIRGLKAKGVNIVATSNSWGGGDYSQALYDAINAQRDILFIAAAGNDGADLTTNGWNHYPSGYELPNIISVAATDHNDNKAVFSNYGRRSVDISAPGVKILSTLPAQNKWNITGGYGLLSGTSMATPHVTGVAALLKAQDPGRDWIAIKNLLLAGGDNVSSMYERTVTGKRLNANGSLSCNNSPVFSALSLPTTITAGTPVTVSALSINCDLPVGPVVMRASTGEVITLADDGTGADLAAGDGIFTGTWTPKGSKAILLFSSPAGQDTVEYPTFAIAGYTANAALSAPYSDSVPVSGYPPYGWSIISGSLPPGITLDASTGQFSGSSAQPGIYPFTLQAADVYGAKALKDLSISVYPAGISEAWHNIAYPGIDISSDSFRVGKMTDVAFDADGNSYVIRQGFGQDYDFFLVKYSPAGQELWSRKYSQGTYDQPAAVTVDRDGYVYVGGFTAPNCQSCILETEYFLVKYDPDGEIVWTRKHPGNIVYDITSDANGNIYMVGSPDDGGYLTVKYDAAGNELWSTLLQPGTLPYLWNPYITVDTTGNVYITGYRETLDYPVDTPLIKYDASGNLQWYKAFKGNQEEAGQDIAVDANGDVYVTGWLLGSPPTLFLRKFSANGDPIWMKTYPAGVGTKGYGLAVDKNNSIHVIGSIQSTPYAGYDYLILKYDPSGNRLWAITYDGGVTEAGERLALDALGNLMLTGSGDNGWGAFTIKLNDANAFAITTASLPAGASGTAYNAALSVKGGTAPYTWSIASGTLPSGLAIDPSSGAISGTPTGRGDTMVEVRVADSTGKIATRLLMMQVMGIDDTSLNPVIIGVAFNQLITGGGGIAPYSWGIASGSLPSGLSLESSADGSARIKGTANGIGNYSFTMSLQDSAGKTALRPMTLSVVAPPCVASQVRIARTPLLYFDAIQSAADAAADSEVLQLQGVETFGNITINRGIPLALKGGYDCYFADNSGYTTVHGSLVVGNGTVELDNIILAQ</sequence>
<dbReference type="Proteomes" id="UP000006695">
    <property type="component" value="Chromosome"/>
</dbReference>
<dbReference type="PRINTS" id="PR00723">
    <property type="entry name" value="SUBTILISIN"/>
</dbReference>
<feature type="domain" description="Fervidolysin-like N-terminal prodomain" evidence="11">
    <location>
        <begin position="63"/>
        <end position="129"/>
    </location>
</feature>
<keyword evidence="9" id="KW-0732">Signal</keyword>
<feature type="active site" description="Charge relay system" evidence="5 6">
    <location>
        <position position="239"/>
    </location>
</feature>
<feature type="compositionally biased region" description="Basic and acidic residues" evidence="8">
    <location>
        <begin position="47"/>
        <end position="79"/>
    </location>
</feature>
<dbReference type="InterPro" id="IPR015919">
    <property type="entry name" value="Cadherin-like_sf"/>
</dbReference>
<feature type="region of interest" description="Disordered" evidence="8">
    <location>
        <begin position="40"/>
        <end position="87"/>
    </location>
</feature>
<dbReference type="PANTHER" id="PTHR43399:SF4">
    <property type="entry name" value="CELL WALL-ASSOCIATED PROTEASE"/>
    <property type="match status" value="1"/>
</dbReference>
<dbReference type="PROSITE" id="PS00137">
    <property type="entry name" value="SUBTILASE_HIS"/>
    <property type="match status" value="1"/>
</dbReference>
<dbReference type="PROSITE" id="PS00138">
    <property type="entry name" value="SUBTILASE_SER"/>
    <property type="match status" value="1"/>
</dbReference>
<evidence type="ECO:0000256" key="6">
    <source>
        <dbReference type="PROSITE-ProRule" id="PRU01240"/>
    </source>
</evidence>
<keyword evidence="2 6" id="KW-0645">Protease</keyword>
<dbReference type="PROSITE" id="PS51892">
    <property type="entry name" value="SUBTILASE"/>
    <property type="match status" value="1"/>
</dbReference>
<protein>
    <submittedName>
        <fullName evidence="12">Peptidase S8 and S53, subtilisin, kexin, sedolisin</fullName>
    </submittedName>
</protein>
<dbReference type="InterPro" id="IPR013783">
    <property type="entry name" value="Ig-like_fold"/>
</dbReference>
<dbReference type="InterPro" id="IPR023828">
    <property type="entry name" value="Peptidase_S8_Ser-AS"/>
</dbReference>
<name>A5GD30_GEOUR</name>
<dbReference type="RefSeq" id="WP_011937250.1">
    <property type="nucleotide sequence ID" value="NC_009483.1"/>
</dbReference>
<dbReference type="InterPro" id="IPR015500">
    <property type="entry name" value="Peptidase_S8_subtilisin-rel"/>
</dbReference>
<dbReference type="AlphaFoldDB" id="A5GD30"/>
<evidence type="ECO:0000256" key="8">
    <source>
        <dbReference type="SAM" id="MobiDB-lite"/>
    </source>
</evidence>
<dbReference type="GO" id="GO:0005509">
    <property type="term" value="F:calcium ion binding"/>
    <property type="evidence" value="ECO:0007669"/>
    <property type="project" value="InterPro"/>
</dbReference>
<evidence type="ECO:0000256" key="7">
    <source>
        <dbReference type="RuleBase" id="RU003355"/>
    </source>
</evidence>
<dbReference type="InterPro" id="IPR054399">
    <property type="entry name" value="Fervidolysin-like_N_prodom"/>
</dbReference>
<feature type="active site" description="Charge relay system" evidence="5 6">
    <location>
        <position position="411"/>
    </location>
</feature>
<keyword evidence="3 6" id="KW-0378">Hydrolase</keyword>
<dbReference type="HOGENOM" id="CLU_263803_0_0_7"/>
<dbReference type="InterPro" id="IPR023827">
    <property type="entry name" value="Peptidase_S8_Asp-AS"/>
</dbReference>
<dbReference type="EMBL" id="CP000698">
    <property type="protein sequence ID" value="ABQ24523.1"/>
    <property type="molecule type" value="Genomic_DNA"/>
</dbReference>
<evidence type="ECO:0000259" key="10">
    <source>
        <dbReference type="Pfam" id="PF00082"/>
    </source>
</evidence>
<dbReference type="GO" id="GO:0016020">
    <property type="term" value="C:membrane"/>
    <property type="evidence" value="ECO:0007669"/>
    <property type="project" value="InterPro"/>
</dbReference>
<feature type="domain" description="Peptidase S8/S53" evidence="10">
    <location>
        <begin position="176"/>
        <end position="441"/>
    </location>
</feature>
<evidence type="ECO:0000313" key="13">
    <source>
        <dbReference type="Proteomes" id="UP000006695"/>
    </source>
</evidence>
<dbReference type="GO" id="GO:0006508">
    <property type="term" value="P:proteolysis"/>
    <property type="evidence" value="ECO:0007669"/>
    <property type="project" value="UniProtKB-KW"/>
</dbReference>
<organism evidence="12 13">
    <name type="scientific">Geotalea uraniireducens (strain Rf4)</name>
    <name type="common">Geobacter uraniireducens</name>
    <dbReference type="NCBI Taxonomy" id="351605"/>
    <lineage>
        <taxon>Bacteria</taxon>
        <taxon>Pseudomonadati</taxon>
        <taxon>Thermodesulfobacteriota</taxon>
        <taxon>Desulfuromonadia</taxon>
        <taxon>Geobacterales</taxon>
        <taxon>Geobacteraceae</taxon>
        <taxon>Geotalea</taxon>
    </lineage>
</organism>
<dbReference type="OrthoDB" id="5507533at2"/>
<dbReference type="InterPro" id="IPR051048">
    <property type="entry name" value="Peptidase_S8/S53_subtilisin"/>
</dbReference>
<dbReference type="Pfam" id="PF05345">
    <property type="entry name" value="He_PIG"/>
    <property type="match status" value="3"/>
</dbReference>
<dbReference type="InterPro" id="IPR037045">
    <property type="entry name" value="S8pro/Inhibitor_I9_sf"/>
</dbReference>
<feature type="chain" id="PRO_5002682222" evidence="9">
    <location>
        <begin position="29"/>
        <end position="1272"/>
    </location>
</feature>
<dbReference type="InterPro" id="IPR022398">
    <property type="entry name" value="Peptidase_S8_His-AS"/>
</dbReference>
<keyword evidence="4 6" id="KW-0720">Serine protease</keyword>